<proteinExistence type="predicted"/>
<evidence type="ECO:0000256" key="5">
    <source>
        <dbReference type="ARBA" id="ARBA00023315"/>
    </source>
</evidence>
<evidence type="ECO:0000256" key="7">
    <source>
        <dbReference type="SAM" id="Phobius"/>
    </source>
</evidence>
<evidence type="ECO:0000256" key="6">
    <source>
        <dbReference type="ARBA" id="ARBA00048109"/>
    </source>
</evidence>
<dbReference type="InterPro" id="IPR004255">
    <property type="entry name" value="O-acyltransferase_WSD1_N"/>
</dbReference>
<organism evidence="9 10">
    <name type="scientific">Allacma fusca</name>
    <dbReference type="NCBI Taxonomy" id="39272"/>
    <lineage>
        <taxon>Eukaryota</taxon>
        <taxon>Metazoa</taxon>
        <taxon>Ecdysozoa</taxon>
        <taxon>Arthropoda</taxon>
        <taxon>Hexapoda</taxon>
        <taxon>Collembola</taxon>
        <taxon>Symphypleona</taxon>
        <taxon>Sminthuridae</taxon>
        <taxon>Allacma</taxon>
    </lineage>
</organism>
<keyword evidence="5" id="KW-0012">Acyltransferase</keyword>
<evidence type="ECO:0000256" key="2">
    <source>
        <dbReference type="ARBA" id="ARBA00005189"/>
    </source>
</evidence>
<comment type="pathway">
    <text evidence="2">Lipid metabolism.</text>
</comment>
<keyword evidence="7" id="KW-0812">Transmembrane</keyword>
<gene>
    <name evidence="9" type="ORF">AFUS01_LOCUS10319</name>
</gene>
<evidence type="ECO:0000313" key="10">
    <source>
        <dbReference type="Proteomes" id="UP000708208"/>
    </source>
</evidence>
<feature type="domain" description="O-acyltransferase WSD1-like N-terminal" evidence="8">
    <location>
        <begin position="94"/>
        <end position="227"/>
    </location>
</feature>
<comment type="caution">
    <text evidence="9">The sequence shown here is derived from an EMBL/GenBank/DDBJ whole genome shotgun (WGS) entry which is preliminary data.</text>
</comment>
<dbReference type="EC" id="2.3.1.20" evidence="3"/>
<evidence type="ECO:0000256" key="3">
    <source>
        <dbReference type="ARBA" id="ARBA00013244"/>
    </source>
</evidence>
<name>A0A8J2JIW6_9HEXA</name>
<reference evidence="9" key="1">
    <citation type="submission" date="2021-06" db="EMBL/GenBank/DDBJ databases">
        <authorList>
            <person name="Hodson N. C."/>
            <person name="Mongue J. A."/>
            <person name="Jaron S. K."/>
        </authorList>
    </citation>
    <scope>NUCLEOTIDE SEQUENCE</scope>
</reference>
<evidence type="ECO:0000256" key="1">
    <source>
        <dbReference type="ARBA" id="ARBA00004771"/>
    </source>
</evidence>
<dbReference type="AlphaFoldDB" id="A0A8J2JIW6"/>
<evidence type="ECO:0000313" key="9">
    <source>
        <dbReference type="EMBL" id="CAG7721071.1"/>
    </source>
</evidence>
<dbReference type="Proteomes" id="UP000708208">
    <property type="component" value="Unassembled WGS sequence"/>
</dbReference>
<dbReference type="OrthoDB" id="8196708at2759"/>
<keyword evidence="7" id="KW-0472">Membrane</keyword>
<dbReference type="GO" id="GO:0005886">
    <property type="term" value="C:plasma membrane"/>
    <property type="evidence" value="ECO:0007669"/>
    <property type="project" value="TreeGrafter"/>
</dbReference>
<evidence type="ECO:0000256" key="4">
    <source>
        <dbReference type="ARBA" id="ARBA00022679"/>
    </source>
</evidence>
<comment type="catalytic activity">
    <reaction evidence="6">
        <text>an acyl-CoA + a 1,2-diacyl-sn-glycerol = a triacyl-sn-glycerol + CoA</text>
        <dbReference type="Rhea" id="RHEA:10868"/>
        <dbReference type="ChEBI" id="CHEBI:17815"/>
        <dbReference type="ChEBI" id="CHEBI:57287"/>
        <dbReference type="ChEBI" id="CHEBI:58342"/>
        <dbReference type="ChEBI" id="CHEBI:64615"/>
        <dbReference type="EC" id="2.3.1.20"/>
    </reaction>
</comment>
<accession>A0A8J2JIW6</accession>
<dbReference type="InterPro" id="IPR045034">
    <property type="entry name" value="O-acyltransferase_WSD1-like"/>
</dbReference>
<comment type="pathway">
    <text evidence="1">Glycerolipid metabolism; triacylglycerol biosynthesis.</text>
</comment>
<sequence>MKIIFKAFYISASFLFLITTAVFFVPWRYFIYLIAKVFRPELKCFATGLTRLFCSTNQWGDILPANAISVLTVEGHLELDSFRNLFHQRVLCKRDQKGKLIFEKFYEIITFFMGYPFWTRETNFDITDHIAAYDYHLDGISHFDESHLKAYLSRVMSDSWNAERSYWNITLVHGYTGKTNSLIIIKWQHALADGFSMKRFLEALCCSEMIAEALPEMQFPSRSARLRNLISEFYPRLEAFTETTKAIIRFPYDSARFKAGISRHEKRLWQKCVTVKEDEYHMTFTKPFSVKAIKSVQVKFGVGFQTVLFTAVSAALEKVLDQCKLPMTKMLLADCPKPLMSQNEGLTNSFYFGNICAPLEATLAEDRLLRTEQSFRSHRISKTSVGMYYMLEIAALLPGSLPWMCIGFMGQFVHIVFTSFPYFGEMVLGGYSVSDMITLFGSPHPSADFKVAVSGSPNQVRFGLSLRKSVNSLPPGTAWQKSTLVIGHRGGLGVDELRYGALNLDSNLHS</sequence>
<dbReference type="PANTHER" id="PTHR31650">
    <property type="entry name" value="O-ACYLTRANSFERASE (WSD1-LIKE) FAMILY PROTEIN"/>
    <property type="match status" value="1"/>
</dbReference>
<keyword evidence="7" id="KW-1133">Transmembrane helix</keyword>
<keyword evidence="10" id="KW-1185">Reference proteome</keyword>
<protein>
    <recommendedName>
        <fullName evidence="3">diacylglycerol O-acyltransferase</fullName>
        <ecNumber evidence="3">2.3.1.20</ecNumber>
    </recommendedName>
</protein>
<keyword evidence="4" id="KW-0808">Transferase</keyword>
<dbReference type="PANTHER" id="PTHR31650:SF1">
    <property type="entry name" value="WAX ESTER SYNTHASE_DIACYLGLYCEROL ACYLTRANSFERASE 4-RELATED"/>
    <property type="match status" value="1"/>
</dbReference>
<feature type="transmembrane region" description="Helical" evidence="7">
    <location>
        <begin position="7"/>
        <end position="30"/>
    </location>
</feature>
<evidence type="ECO:0000259" key="8">
    <source>
        <dbReference type="Pfam" id="PF03007"/>
    </source>
</evidence>
<dbReference type="GO" id="GO:0004144">
    <property type="term" value="F:diacylglycerol O-acyltransferase activity"/>
    <property type="evidence" value="ECO:0007669"/>
    <property type="project" value="UniProtKB-EC"/>
</dbReference>
<dbReference type="Pfam" id="PF03007">
    <property type="entry name" value="WS_DGAT_cat"/>
    <property type="match status" value="1"/>
</dbReference>
<dbReference type="EMBL" id="CAJVCH010076687">
    <property type="protein sequence ID" value="CAG7721071.1"/>
    <property type="molecule type" value="Genomic_DNA"/>
</dbReference>
<dbReference type="GO" id="GO:0019432">
    <property type="term" value="P:triglyceride biosynthetic process"/>
    <property type="evidence" value="ECO:0007669"/>
    <property type="project" value="TreeGrafter"/>
</dbReference>